<comment type="caution">
    <text evidence="3">The sequence shown here is derived from an EMBL/GenBank/DDBJ whole genome shotgun (WGS) entry which is preliminary data.</text>
</comment>
<evidence type="ECO:0000256" key="1">
    <source>
        <dbReference type="ARBA" id="ARBA00023157"/>
    </source>
</evidence>
<evidence type="ECO:0000259" key="2">
    <source>
        <dbReference type="PROSITE" id="PS50240"/>
    </source>
</evidence>
<dbReference type="FunFam" id="2.40.10.10:FF:000072">
    <property type="entry name" value="CLIP-domain serine protease"/>
    <property type="match status" value="1"/>
</dbReference>
<evidence type="ECO:0000313" key="4">
    <source>
        <dbReference type="Proteomes" id="UP001497472"/>
    </source>
</evidence>
<dbReference type="PRINTS" id="PR00722">
    <property type="entry name" value="CHYMOTRYPSIN"/>
</dbReference>
<feature type="domain" description="Peptidase S1" evidence="2">
    <location>
        <begin position="170"/>
        <end position="408"/>
    </location>
</feature>
<dbReference type="GO" id="GO:0004252">
    <property type="term" value="F:serine-type endopeptidase activity"/>
    <property type="evidence" value="ECO:0007669"/>
    <property type="project" value="InterPro"/>
</dbReference>
<name>A0AAV1JKD4_9NEOP</name>
<keyword evidence="4" id="KW-1185">Reference proteome</keyword>
<dbReference type="AlphaFoldDB" id="A0AAV1JKD4"/>
<evidence type="ECO:0000313" key="3">
    <source>
        <dbReference type="EMBL" id="CAK1548863.1"/>
    </source>
</evidence>
<dbReference type="GO" id="GO:0006508">
    <property type="term" value="P:proteolysis"/>
    <property type="evidence" value="ECO:0007669"/>
    <property type="project" value="InterPro"/>
</dbReference>
<protein>
    <recommendedName>
        <fullName evidence="2">Peptidase S1 domain-containing protein</fullName>
    </recommendedName>
</protein>
<organism evidence="3 4">
    <name type="scientific">Leptosia nina</name>
    <dbReference type="NCBI Taxonomy" id="320188"/>
    <lineage>
        <taxon>Eukaryota</taxon>
        <taxon>Metazoa</taxon>
        <taxon>Ecdysozoa</taxon>
        <taxon>Arthropoda</taxon>
        <taxon>Hexapoda</taxon>
        <taxon>Insecta</taxon>
        <taxon>Pterygota</taxon>
        <taxon>Neoptera</taxon>
        <taxon>Endopterygota</taxon>
        <taxon>Lepidoptera</taxon>
        <taxon>Glossata</taxon>
        <taxon>Ditrysia</taxon>
        <taxon>Papilionoidea</taxon>
        <taxon>Pieridae</taxon>
        <taxon>Pierinae</taxon>
        <taxon>Leptosia</taxon>
    </lineage>
</organism>
<dbReference type="EMBL" id="CAVLEF010000011">
    <property type="protein sequence ID" value="CAK1548863.1"/>
    <property type="molecule type" value="Genomic_DNA"/>
</dbReference>
<dbReference type="InterPro" id="IPR009003">
    <property type="entry name" value="Peptidase_S1_PA"/>
</dbReference>
<dbReference type="PANTHER" id="PTHR24252">
    <property type="entry name" value="ACROSIN-RELATED"/>
    <property type="match status" value="1"/>
</dbReference>
<proteinExistence type="predicted"/>
<dbReference type="PANTHER" id="PTHR24252:SF7">
    <property type="entry name" value="HYALIN"/>
    <property type="match status" value="1"/>
</dbReference>
<reference evidence="3 4" key="1">
    <citation type="submission" date="2023-11" db="EMBL/GenBank/DDBJ databases">
        <authorList>
            <person name="Okamura Y."/>
        </authorList>
    </citation>
    <scope>NUCLEOTIDE SEQUENCE [LARGE SCALE GENOMIC DNA]</scope>
</reference>
<dbReference type="Pfam" id="PF00089">
    <property type="entry name" value="Trypsin"/>
    <property type="match status" value="1"/>
</dbReference>
<dbReference type="InterPro" id="IPR001314">
    <property type="entry name" value="Peptidase_S1A"/>
</dbReference>
<dbReference type="Proteomes" id="UP001497472">
    <property type="component" value="Unassembled WGS sequence"/>
</dbReference>
<dbReference type="PROSITE" id="PS00135">
    <property type="entry name" value="TRYPSIN_SER"/>
    <property type="match status" value="1"/>
</dbReference>
<keyword evidence="1" id="KW-1015">Disulfide bond</keyword>
<dbReference type="SMART" id="SM00020">
    <property type="entry name" value="Tryp_SPc"/>
    <property type="match status" value="1"/>
</dbReference>
<dbReference type="CDD" id="cd00190">
    <property type="entry name" value="Tryp_SPc"/>
    <property type="match status" value="1"/>
</dbReference>
<sequence length="416" mass="46223">MTPVKNYYLWSKANGQSTDDAIKERLKGYKQAVAEWRTKWREFSFVLLLLHVGQVNAAESLTSRVLASFLGYSTSCSIGNDVIPCTLSISCWLRGGARIKGCGGWLFSCCVDADLDNSIPSSDWQYKPPPKLRIPQRNAIPPNVFRRRVDEDVNQMECGVPSTRILQKRIIGGREARFAEFPWQAHIRISEFQCGGVLVSRRYVATAAHCVSRARIREIAVWLGAHDTNTGSNTARRLGVIQKVLHPLFQFRITQPDRYDIALLRLSRTITYTSHILPICLPDIELELWGKSGVIAGWGKTDASNGHTGTNLLRSATVPILSIEQCIKWHRSKQISVELHSEMICAGHSDGHQDACLGDSGGPLIVKDNGRFYLVGITSAGFGCGVDHQPGIYHNVLTTASWIKDVISPSSNYVDF</sequence>
<dbReference type="SUPFAM" id="SSF50494">
    <property type="entry name" value="Trypsin-like serine proteases"/>
    <property type="match status" value="1"/>
</dbReference>
<dbReference type="InterPro" id="IPR001254">
    <property type="entry name" value="Trypsin_dom"/>
</dbReference>
<gene>
    <name evidence="3" type="ORF">LNINA_LOCUS8215</name>
</gene>
<dbReference type="InterPro" id="IPR033116">
    <property type="entry name" value="TRYPSIN_SER"/>
</dbReference>
<dbReference type="InterPro" id="IPR043504">
    <property type="entry name" value="Peptidase_S1_PA_chymotrypsin"/>
</dbReference>
<accession>A0AAV1JKD4</accession>
<dbReference type="PROSITE" id="PS50240">
    <property type="entry name" value="TRYPSIN_DOM"/>
    <property type="match status" value="1"/>
</dbReference>
<dbReference type="Gene3D" id="2.40.10.10">
    <property type="entry name" value="Trypsin-like serine proteases"/>
    <property type="match status" value="1"/>
</dbReference>